<gene>
    <name evidence="2" type="ORF">M6B38_324745</name>
</gene>
<evidence type="ECO:0000256" key="1">
    <source>
        <dbReference type="SAM" id="MobiDB-lite"/>
    </source>
</evidence>
<reference evidence="2" key="2">
    <citation type="submission" date="2023-04" db="EMBL/GenBank/DDBJ databases">
        <authorList>
            <person name="Bruccoleri R.E."/>
            <person name="Oakeley E.J."/>
            <person name="Faust A.-M."/>
            <person name="Dessus-Babus S."/>
            <person name="Altorfer M."/>
            <person name="Burckhardt D."/>
            <person name="Oertli M."/>
            <person name="Naumann U."/>
            <person name="Petersen F."/>
            <person name="Wong J."/>
        </authorList>
    </citation>
    <scope>NUCLEOTIDE SEQUENCE</scope>
    <source>
        <strain evidence="2">GSM-AAB239-AS_SAM_17_03QT</strain>
        <tissue evidence="2">Leaf</tissue>
    </source>
</reference>
<feature type="region of interest" description="Disordered" evidence="1">
    <location>
        <begin position="1"/>
        <end position="81"/>
    </location>
</feature>
<organism evidence="2 3">
    <name type="scientific">Iris pallida</name>
    <name type="common">Sweet iris</name>
    <dbReference type="NCBI Taxonomy" id="29817"/>
    <lineage>
        <taxon>Eukaryota</taxon>
        <taxon>Viridiplantae</taxon>
        <taxon>Streptophyta</taxon>
        <taxon>Embryophyta</taxon>
        <taxon>Tracheophyta</taxon>
        <taxon>Spermatophyta</taxon>
        <taxon>Magnoliopsida</taxon>
        <taxon>Liliopsida</taxon>
        <taxon>Asparagales</taxon>
        <taxon>Iridaceae</taxon>
        <taxon>Iridoideae</taxon>
        <taxon>Irideae</taxon>
        <taxon>Iris</taxon>
    </lineage>
</organism>
<evidence type="ECO:0000313" key="2">
    <source>
        <dbReference type="EMBL" id="KAJ6836890.1"/>
    </source>
</evidence>
<dbReference type="AlphaFoldDB" id="A0AAX6H784"/>
<proteinExistence type="predicted"/>
<dbReference type="Proteomes" id="UP001140949">
    <property type="component" value="Unassembled WGS sequence"/>
</dbReference>
<feature type="compositionally biased region" description="Polar residues" evidence="1">
    <location>
        <begin position="1"/>
        <end position="10"/>
    </location>
</feature>
<dbReference type="EMBL" id="JANAVB010011799">
    <property type="protein sequence ID" value="KAJ6836890.1"/>
    <property type="molecule type" value="Genomic_DNA"/>
</dbReference>
<evidence type="ECO:0000313" key="3">
    <source>
        <dbReference type="Proteomes" id="UP001140949"/>
    </source>
</evidence>
<name>A0AAX6H784_IRIPA</name>
<comment type="caution">
    <text evidence="2">The sequence shown here is derived from an EMBL/GenBank/DDBJ whole genome shotgun (WGS) entry which is preliminary data.</text>
</comment>
<sequence length="180" mass="20772">MQSTFTGTPTKSHRSSPSPPEHSNVSALDTNTTTTRSSFRHRHPNPHQQSSHHHHPKSQPRHPGHLQRQTHRESKHSQHQSIPCLDPCVRVQFILFHHYNPIIESVSTGRHGRPKNHHTHTITIKFTDLHCCHPRESVFHSTSFPGFTIDRKGASPIPRTRRNPLCRLTSFPFCRYALLR</sequence>
<reference evidence="2" key="1">
    <citation type="journal article" date="2023" name="GigaByte">
        <title>Genome assembly of the bearded iris, Iris pallida Lam.</title>
        <authorList>
            <person name="Bruccoleri R.E."/>
            <person name="Oakeley E.J."/>
            <person name="Faust A.M.E."/>
            <person name="Altorfer M."/>
            <person name="Dessus-Babus S."/>
            <person name="Burckhardt D."/>
            <person name="Oertli M."/>
            <person name="Naumann U."/>
            <person name="Petersen F."/>
            <person name="Wong J."/>
        </authorList>
    </citation>
    <scope>NUCLEOTIDE SEQUENCE</scope>
    <source>
        <strain evidence="2">GSM-AAB239-AS_SAM_17_03QT</strain>
    </source>
</reference>
<keyword evidence="3" id="KW-1185">Reference proteome</keyword>
<protein>
    <submittedName>
        <fullName evidence="2">Formin-like protein 6 isoform X2</fullName>
    </submittedName>
</protein>
<feature type="compositionally biased region" description="Basic residues" evidence="1">
    <location>
        <begin position="38"/>
        <end position="69"/>
    </location>
</feature>
<accession>A0AAX6H784</accession>